<sequence>MQLTRAIGLCHKSYEEDLHPARGRSTKICSPREEERRISAARERRAAQLAREEDFTVVRASRMKDFDCPASLDCPANYRGACGYIDLGLQINGGDVAAVHKLYRGGTGCGACYQVRCTYPQICNTDGVNVVATDYGVGDDTDFILSARSFAKLAQPNMASQLIPYGVVDIQYRRISCKYPGSNMMVKINEHSDYPNYLAIIILYRAGQKDIVDAEIWQKDHKAWRKMRKPYGDVWDMENPPKGPLTIRCQTSGDDGQKWVQLTGPLDGLWATRVLIFFYFDFLSLIFMAWELGTAYLTMQVLDFSEAESFKLDFRICTFICRPAADRLHVLDCYFGCVGGPRGQRLLVGFDLPD</sequence>
<dbReference type="InterPro" id="IPR036908">
    <property type="entry name" value="RlpA-like_sf"/>
</dbReference>
<comment type="similarity">
    <text evidence="3">Belongs to the expansin family.</text>
</comment>
<evidence type="ECO:0000313" key="7">
    <source>
        <dbReference type="Proteomes" id="UP000233837"/>
    </source>
</evidence>
<dbReference type="Gene3D" id="2.60.40.760">
    <property type="entry name" value="Expansin, cellulose-binding-like domain"/>
    <property type="match status" value="1"/>
</dbReference>
<evidence type="ECO:0000313" key="6">
    <source>
        <dbReference type="EMBL" id="PKU87530.1"/>
    </source>
</evidence>
<keyword evidence="7" id="KW-1185">Reference proteome</keyword>
<dbReference type="InterPro" id="IPR007112">
    <property type="entry name" value="Expansin/allergen_DPBB_dom"/>
</dbReference>
<dbReference type="Pfam" id="PF03330">
    <property type="entry name" value="DPBB_1"/>
    <property type="match status" value="1"/>
</dbReference>
<dbReference type="PANTHER" id="PTHR31692">
    <property type="entry name" value="EXPANSIN-B3"/>
    <property type="match status" value="1"/>
</dbReference>
<dbReference type="GO" id="GO:0005576">
    <property type="term" value="C:extracellular region"/>
    <property type="evidence" value="ECO:0007669"/>
    <property type="project" value="UniProtKB-SubCell"/>
</dbReference>
<protein>
    <submittedName>
        <fullName evidence="6">Expansin-like B1</fullName>
    </submittedName>
</protein>
<dbReference type="InterPro" id="IPR007118">
    <property type="entry name" value="Expan_Lol_pI"/>
</dbReference>
<dbReference type="InterPro" id="IPR009009">
    <property type="entry name" value="RlpA-like_DPBB"/>
</dbReference>
<dbReference type="PRINTS" id="PR01225">
    <property type="entry name" value="EXPANSNFAMLY"/>
</dbReference>
<evidence type="ECO:0000256" key="3">
    <source>
        <dbReference type="RuleBase" id="RU003460"/>
    </source>
</evidence>
<dbReference type="InterPro" id="IPR036749">
    <property type="entry name" value="Expansin_CBD_sf"/>
</dbReference>
<feature type="domain" description="Expansin-like EG45" evidence="4">
    <location>
        <begin position="79"/>
        <end position="182"/>
    </location>
</feature>
<dbReference type="Proteomes" id="UP000233837">
    <property type="component" value="Unassembled WGS sequence"/>
</dbReference>
<dbReference type="PROSITE" id="PS50843">
    <property type="entry name" value="EXPANSIN_CBD"/>
    <property type="match status" value="1"/>
</dbReference>
<organism evidence="6 7">
    <name type="scientific">Dendrobium catenatum</name>
    <dbReference type="NCBI Taxonomy" id="906689"/>
    <lineage>
        <taxon>Eukaryota</taxon>
        <taxon>Viridiplantae</taxon>
        <taxon>Streptophyta</taxon>
        <taxon>Embryophyta</taxon>
        <taxon>Tracheophyta</taxon>
        <taxon>Spermatophyta</taxon>
        <taxon>Magnoliopsida</taxon>
        <taxon>Liliopsida</taxon>
        <taxon>Asparagales</taxon>
        <taxon>Orchidaceae</taxon>
        <taxon>Epidendroideae</taxon>
        <taxon>Malaxideae</taxon>
        <taxon>Dendrobiinae</taxon>
        <taxon>Dendrobium</taxon>
    </lineage>
</organism>
<dbReference type="AlphaFoldDB" id="A0A2I0XI09"/>
<keyword evidence="2" id="KW-0964">Secreted</keyword>
<feature type="domain" description="Expansin-like CBD" evidence="5">
    <location>
        <begin position="196"/>
        <end position="270"/>
    </location>
</feature>
<evidence type="ECO:0000259" key="4">
    <source>
        <dbReference type="PROSITE" id="PS50842"/>
    </source>
</evidence>
<accession>A0A2I0XI09</accession>
<dbReference type="Pfam" id="PF01357">
    <property type="entry name" value="Expansin_C"/>
    <property type="match status" value="1"/>
</dbReference>
<evidence type="ECO:0000259" key="5">
    <source>
        <dbReference type="PROSITE" id="PS50843"/>
    </source>
</evidence>
<dbReference type="PROSITE" id="PS50842">
    <property type="entry name" value="EXPANSIN_EG45"/>
    <property type="match status" value="1"/>
</dbReference>
<reference evidence="6 7" key="2">
    <citation type="journal article" date="2017" name="Nature">
        <title>The Apostasia genome and the evolution of orchids.</title>
        <authorList>
            <person name="Zhang G.Q."/>
            <person name="Liu K.W."/>
            <person name="Li Z."/>
            <person name="Lohaus R."/>
            <person name="Hsiao Y.Y."/>
            <person name="Niu S.C."/>
            <person name="Wang J.Y."/>
            <person name="Lin Y.C."/>
            <person name="Xu Q."/>
            <person name="Chen L.J."/>
            <person name="Yoshida K."/>
            <person name="Fujiwara S."/>
            <person name="Wang Z.W."/>
            <person name="Zhang Y.Q."/>
            <person name="Mitsuda N."/>
            <person name="Wang M."/>
            <person name="Liu G.H."/>
            <person name="Pecoraro L."/>
            <person name="Huang H.X."/>
            <person name="Xiao X.J."/>
            <person name="Lin M."/>
            <person name="Wu X.Y."/>
            <person name="Wu W.L."/>
            <person name="Chen Y.Y."/>
            <person name="Chang S.B."/>
            <person name="Sakamoto S."/>
            <person name="Ohme-Takagi M."/>
            <person name="Yagi M."/>
            <person name="Zeng S.J."/>
            <person name="Shen C.Y."/>
            <person name="Yeh C.M."/>
            <person name="Luo Y.B."/>
            <person name="Tsai W.C."/>
            <person name="Van de Peer Y."/>
            <person name="Liu Z.J."/>
        </authorList>
    </citation>
    <scope>NUCLEOTIDE SEQUENCE [LARGE SCALE GENOMIC DNA]</scope>
    <source>
        <tissue evidence="6">The whole plant</tissue>
    </source>
</reference>
<comment type="subcellular location">
    <subcellularLocation>
        <location evidence="1">Secreted</location>
    </subcellularLocation>
</comment>
<dbReference type="Gene3D" id="2.40.40.10">
    <property type="entry name" value="RlpA-like domain"/>
    <property type="match status" value="1"/>
</dbReference>
<reference evidence="6 7" key="1">
    <citation type="journal article" date="2016" name="Sci. Rep.">
        <title>The Dendrobium catenatum Lindl. genome sequence provides insights into polysaccharide synthase, floral development and adaptive evolution.</title>
        <authorList>
            <person name="Zhang G.Q."/>
            <person name="Xu Q."/>
            <person name="Bian C."/>
            <person name="Tsai W.C."/>
            <person name="Yeh C.M."/>
            <person name="Liu K.W."/>
            <person name="Yoshida K."/>
            <person name="Zhang L.S."/>
            <person name="Chang S.B."/>
            <person name="Chen F."/>
            <person name="Shi Y."/>
            <person name="Su Y.Y."/>
            <person name="Zhang Y.Q."/>
            <person name="Chen L.J."/>
            <person name="Yin Y."/>
            <person name="Lin M."/>
            <person name="Huang H."/>
            <person name="Deng H."/>
            <person name="Wang Z.W."/>
            <person name="Zhu S.L."/>
            <person name="Zhao X."/>
            <person name="Deng C."/>
            <person name="Niu S.C."/>
            <person name="Huang J."/>
            <person name="Wang M."/>
            <person name="Liu G.H."/>
            <person name="Yang H.J."/>
            <person name="Xiao X.J."/>
            <person name="Hsiao Y.Y."/>
            <person name="Wu W.L."/>
            <person name="Chen Y.Y."/>
            <person name="Mitsuda N."/>
            <person name="Ohme-Takagi M."/>
            <person name="Luo Y.B."/>
            <person name="Van de Peer Y."/>
            <person name="Liu Z.J."/>
        </authorList>
    </citation>
    <scope>NUCLEOTIDE SEQUENCE [LARGE SCALE GENOMIC DNA]</scope>
    <source>
        <tissue evidence="6">The whole plant</tissue>
    </source>
</reference>
<gene>
    <name evidence="6" type="primary">EXLB1</name>
    <name evidence="6" type="ORF">MA16_Dca018061</name>
</gene>
<proteinExistence type="inferred from homology"/>
<evidence type="ECO:0000256" key="2">
    <source>
        <dbReference type="ARBA" id="ARBA00022525"/>
    </source>
</evidence>
<dbReference type="InterPro" id="IPR007117">
    <property type="entry name" value="Expansin_CBD"/>
</dbReference>
<dbReference type="SUPFAM" id="SSF49590">
    <property type="entry name" value="PHL pollen allergen"/>
    <property type="match status" value="1"/>
</dbReference>
<dbReference type="PANTHER" id="PTHR31692:SF2">
    <property type="entry name" value="EXPANSIN-LIKE B1"/>
    <property type="match status" value="1"/>
</dbReference>
<name>A0A2I0XI09_9ASPA</name>
<dbReference type="EMBL" id="KZ501872">
    <property type="protein sequence ID" value="PKU87530.1"/>
    <property type="molecule type" value="Genomic_DNA"/>
</dbReference>
<evidence type="ECO:0000256" key="1">
    <source>
        <dbReference type="ARBA" id="ARBA00004613"/>
    </source>
</evidence>
<dbReference type="SUPFAM" id="SSF50685">
    <property type="entry name" value="Barwin-like endoglucanases"/>
    <property type="match status" value="1"/>
</dbReference>